<dbReference type="GO" id="GO:0004843">
    <property type="term" value="F:cysteine-type deubiquitinase activity"/>
    <property type="evidence" value="ECO:0007669"/>
    <property type="project" value="InterPro"/>
</dbReference>
<dbReference type="PANTHER" id="PTHR21646">
    <property type="entry name" value="UBIQUITIN CARBOXYL-TERMINAL HYDROLASE"/>
    <property type="match status" value="1"/>
</dbReference>
<dbReference type="Gene3D" id="3.90.70.10">
    <property type="entry name" value="Cysteine proteinases"/>
    <property type="match status" value="2"/>
</dbReference>
<dbReference type="GO" id="GO:0016579">
    <property type="term" value="P:protein deubiquitination"/>
    <property type="evidence" value="ECO:0007669"/>
    <property type="project" value="InterPro"/>
</dbReference>
<dbReference type="AlphaFoldDB" id="B7FNV8"/>
<dbReference type="KEGG" id="pti:PHATRDRAFT_974"/>
<dbReference type="EMBL" id="CM000605">
    <property type="protein sequence ID" value="EEC51068.1"/>
    <property type="molecule type" value="Genomic_DNA"/>
</dbReference>
<feature type="non-terminal residue" evidence="2">
    <location>
        <position position="1"/>
    </location>
</feature>
<keyword evidence="3" id="KW-1185">Reference proteome</keyword>
<organism evidence="2 3">
    <name type="scientific">Phaeodactylum tricornutum (strain CCAP 1055/1)</name>
    <dbReference type="NCBI Taxonomy" id="556484"/>
    <lineage>
        <taxon>Eukaryota</taxon>
        <taxon>Sar</taxon>
        <taxon>Stramenopiles</taxon>
        <taxon>Ochrophyta</taxon>
        <taxon>Bacillariophyta</taxon>
        <taxon>Bacillariophyceae</taxon>
        <taxon>Bacillariophycidae</taxon>
        <taxon>Naviculales</taxon>
        <taxon>Phaeodactylaceae</taxon>
        <taxon>Phaeodactylum</taxon>
    </lineage>
</organism>
<evidence type="ECO:0000313" key="3">
    <source>
        <dbReference type="Proteomes" id="UP000000759"/>
    </source>
</evidence>
<dbReference type="GeneID" id="7196285"/>
<dbReference type="InterPro" id="IPR018200">
    <property type="entry name" value="USP_CS"/>
</dbReference>
<dbReference type="PROSITE" id="PS50235">
    <property type="entry name" value="USP_3"/>
    <property type="match status" value="1"/>
</dbReference>
<proteinExistence type="predicted"/>
<accession>B7FNV8</accession>
<dbReference type="InterPro" id="IPR038765">
    <property type="entry name" value="Papain-like_cys_pep_sf"/>
</dbReference>
<sequence length="603" mass="68884">SGLGNLGNTCFMNSTLQCLAHTHPLKRYFLSGEYGDDLNRNNPLGTGGDLATQFAQLMMDIWITTAPPRNFLSEASTGYDSSSSLANNVVYPRNFKYTLGKHAERFVGYDQHDSQELATYLLDALHEDTNLVTKKPYVEKPEQKDTESDQEAADNAWELHLKRENSKVLENFMGQIKSRVQCCKANCNRVSTTFDPFMYLSVPIPGSMERILKVTYVPMNPQQRMQKLEITISKMATMKELFGLLKTIDDLALEDTCAVDIWHQEVYSWYEPKNEVDRIRDNDYTFLYELAPLAMVKAMGQTVLNGIETDDDVGLGTITKHYQLDLATMTKLNSGDDWSAKLSTYLQNPTMLHNSSRDNCSELVNTSTNEEDVLDIIERCESSAFLENVRSRHDLAILEFIASKMRKEIVSLENQQTTMYPDGVIIQIHIRKATLLSGNHRTDECVARKSSNATTVLDCIEKYCQMEQLEDTEMWYCNKCKDHVRAWKQTHLYRCPPILIVHLKRFQYSSSTHRRDKIGLFIDFPLEGLDLTSVALHWTGAEKPLYDCYAVSNHYGGLGGGHYTAYALNDDKVWCHYDDSRVTANVEPEEVVSEAAYVLYYRR</sequence>
<protein>
    <recommendedName>
        <fullName evidence="1">USP domain-containing protein</fullName>
    </recommendedName>
</protein>
<feature type="domain" description="USP" evidence="1">
    <location>
        <begin position="1"/>
        <end position="603"/>
    </location>
</feature>
<dbReference type="Pfam" id="PF00443">
    <property type="entry name" value="UCH"/>
    <property type="match status" value="1"/>
</dbReference>
<dbReference type="OrthoDB" id="292964at2759"/>
<dbReference type="eggNOG" id="KOG1870">
    <property type="taxonomic scope" value="Eukaryota"/>
</dbReference>
<dbReference type="InterPro" id="IPR028889">
    <property type="entry name" value="USP"/>
</dbReference>
<dbReference type="STRING" id="556484.B7FNV8"/>
<dbReference type="PaxDb" id="2850-Phatr974"/>
<dbReference type="InParanoid" id="B7FNV8"/>
<dbReference type="InterPro" id="IPR001394">
    <property type="entry name" value="Peptidase_C19_UCH"/>
</dbReference>
<evidence type="ECO:0000259" key="1">
    <source>
        <dbReference type="PROSITE" id="PS50235"/>
    </source>
</evidence>
<dbReference type="InterPro" id="IPR050185">
    <property type="entry name" value="Ub_carboxyl-term_hydrolase"/>
</dbReference>
<dbReference type="SUPFAM" id="SSF54001">
    <property type="entry name" value="Cysteine proteinases"/>
    <property type="match status" value="1"/>
</dbReference>
<name>B7FNV8_PHATC</name>
<evidence type="ECO:0000313" key="2">
    <source>
        <dbReference type="EMBL" id="EEC51068.1"/>
    </source>
</evidence>
<gene>
    <name evidence="2" type="ORF">PHATRDRAFT_974</name>
</gene>
<reference evidence="3" key="2">
    <citation type="submission" date="2008-08" db="EMBL/GenBank/DDBJ databases">
        <authorList>
            <consortium name="Diatom Consortium"/>
            <person name="Grigoriev I."/>
            <person name="Grimwood J."/>
            <person name="Kuo A."/>
            <person name="Otillar R.P."/>
            <person name="Salamov A."/>
            <person name="Detter J.C."/>
            <person name="Lindquist E."/>
            <person name="Shapiro H."/>
            <person name="Lucas S."/>
            <person name="Glavina del Rio T."/>
            <person name="Pitluck S."/>
            <person name="Rokhsar D."/>
            <person name="Bowler C."/>
        </authorList>
    </citation>
    <scope>GENOME REANNOTATION</scope>
    <source>
        <strain evidence="3">CCAP 1055/1</strain>
    </source>
</reference>
<feature type="non-terminal residue" evidence="2">
    <location>
        <position position="603"/>
    </location>
</feature>
<dbReference type="RefSeq" id="XP_002176605.1">
    <property type="nucleotide sequence ID" value="XM_002176569.1"/>
</dbReference>
<dbReference type="Proteomes" id="UP000000759">
    <property type="component" value="Chromosome 1"/>
</dbReference>
<reference evidence="2 3" key="1">
    <citation type="journal article" date="2008" name="Nature">
        <title>The Phaeodactylum genome reveals the evolutionary history of diatom genomes.</title>
        <authorList>
            <person name="Bowler C."/>
            <person name="Allen A.E."/>
            <person name="Badger J.H."/>
            <person name="Grimwood J."/>
            <person name="Jabbari K."/>
            <person name="Kuo A."/>
            <person name="Maheswari U."/>
            <person name="Martens C."/>
            <person name="Maumus F."/>
            <person name="Otillar R.P."/>
            <person name="Rayko E."/>
            <person name="Salamov A."/>
            <person name="Vandepoele K."/>
            <person name="Beszteri B."/>
            <person name="Gruber A."/>
            <person name="Heijde M."/>
            <person name="Katinka M."/>
            <person name="Mock T."/>
            <person name="Valentin K."/>
            <person name="Verret F."/>
            <person name="Berges J.A."/>
            <person name="Brownlee C."/>
            <person name="Cadoret J.P."/>
            <person name="Chiovitti A."/>
            <person name="Choi C.J."/>
            <person name="Coesel S."/>
            <person name="De Martino A."/>
            <person name="Detter J.C."/>
            <person name="Durkin C."/>
            <person name="Falciatore A."/>
            <person name="Fournet J."/>
            <person name="Haruta M."/>
            <person name="Huysman M.J."/>
            <person name="Jenkins B.D."/>
            <person name="Jiroutova K."/>
            <person name="Jorgensen R.E."/>
            <person name="Joubert Y."/>
            <person name="Kaplan A."/>
            <person name="Kroger N."/>
            <person name="Kroth P.G."/>
            <person name="La Roche J."/>
            <person name="Lindquist E."/>
            <person name="Lommer M."/>
            <person name="Martin-Jezequel V."/>
            <person name="Lopez P.J."/>
            <person name="Lucas S."/>
            <person name="Mangogna M."/>
            <person name="McGinnis K."/>
            <person name="Medlin L.K."/>
            <person name="Montsant A."/>
            <person name="Oudot-Le Secq M.P."/>
            <person name="Napoli C."/>
            <person name="Obornik M."/>
            <person name="Parker M.S."/>
            <person name="Petit J.L."/>
            <person name="Porcel B.M."/>
            <person name="Poulsen N."/>
            <person name="Robison M."/>
            <person name="Rychlewski L."/>
            <person name="Rynearson T.A."/>
            <person name="Schmutz J."/>
            <person name="Shapiro H."/>
            <person name="Siaut M."/>
            <person name="Stanley M."/>
            <person name="Sussman M.R."/>
            <person name="Taylor A.R."/>
            <person name="Vardi A."/>
            <person name="von Dassow P."/>
            <person name="Vyverman W."/>
            <person name="Willis A."/>
            <person name="Wyrwicz L.S."/>
            <person name="Rokhsar D.S."/>
            <person name="Weissenbach J."/>
            <person name="Armbrust E.V."/>
            <person name="Green B.R."/>
            <person name="Van de Peer Y."/>
            <person name="Grigoriev I.V."/>
        </authorList>
    </citation>
    <scope>NUCLEOTIDE SEQUENCE [LARGE SCALE GENOMIC DNA]</scope>
    <source>
        <strain evidence="2 3">CCAP 1055/1</strain>
    </source>
</reference>
<dbReference type="PROSITE" id="PS00972">
    <property type="entry name" value="USP_1"/>
    <property type="match status" value="1"/>
</dbReference>